<evidence type="ECO:0000259" key="1">
    <source>
        <dbReference type="Pfam" id="PF00561"/>
    </source>
</evidence>
<accession>A0A9W6JJQ1</accession>
<evidence type="ECO:0000313" key="2">
    <source>
        <dbReference type="EMBL" id="GLK78277.1"/>
    </source>
</evidence>
<feature type="domain" description="AB hydrolase-1" evidence="1">
    <location>
        <begin position="42"/>
        <end position="278"/>
    </location>
</feature>
<keyword evidence="2" id="KW-0378">Hydrolase</keyword>
<dbReference type="PRINTS" id="PR00111">
    <property type="entry name" value="ABHYDROLASE"/>
</dbReference>
<evidence type="ECO:0000313" key="3">
    <source>
        <dbReference type="Proteomes" id="UP001143309"/>
    </source>
</evidence>
<organism evidence="2 3">
    <name type="scientific">Methylopila turkensis</name>
    <dbReference type="NCBI Taxonomy" id="1437816"/>
    <lineage>
        <taxon>Bacteria</taxon>
        <taxon>Pseudomonadati</taxon>
        <taxon>Pseudomonadota</taxon>
        <taxon>Alphaproteobacteria</taxon>
        <taxon>Hyphomicrobiales</taxon>
        <taxon>Methylopilaceae</taxon>
        <taxon>Methylopila</taxon>
    </lineage>
</organism>
<dbReference type="InterPro" id="IPR029058">
    <property type="entry name" value="AB_hydrolase_fold"/>
</dbReference>
<dbReference type="Gene3D" id="3.40.50.1820">
    <property type="entry name" value="alpha/beta hydrolase"/>
    <property type="match status" value="1"/>
</dbReference>
<dbReference type="NCBIfam" id="TIGR03056">
    <property type="entry name" value="bchO_mg_che_rel"/>
    <property type="match status" value="1"/>
</dbReference>
<dbReference type="Proteomes" id="UP001143309">
    <property type="component" value="Unassembled WGS sequence"/>
</dbReference>
<reference evidence="2" key="2">
    <citation type="submission" date="2023-01" db="EMBL/GenBank/DDBJ databases">
        <authorList>
            <person name="Sun Q."/>
            <person name="Evtushenko L."/>
        </authorList>
    </citation>
    <scope>NUCLEOTIDE SEQUENCE</scope>
    <source>
        <strain evidence="2">VKM B-2748</strain>
    </source>
</reference>
<protein>
    <submittedName>
        <fullName evidence="2">Alpha/beta hydrolase</fullName>
    </submittedName>
</protein>
<dbReference type="InterPro" id="IPR050228">
    <property type="entry name" value="Carboxylesterase_BioH"/>
</dbReference>
<dbReference type="EMBL" id="BSFL01000001">
    <property type="protein sequence ID" value="GLK78277.1"/>
    <property type="molecule type" value="Genomic_DNA"/>
</dbReference>
<dbReference type="AlphaFoldDB" id="A0A9W6JJQ1"/>
<dbReference type="PANTHER" id="PTHR43194:SF2">
    <property type="entry name" value="PEROXISOMAL MEMBRANE PROTEIN LPX1"/>
    <property type="match status" value="1"/>
</dbReference>
<comment type="caution">
    <text evidence="2">The sequence shown here is derived from an EMBL/GenBank/DDBJ whole genome shotgun (WGS) entry which is preliminary data.</text>
</comment>
<dbReference type="InterPro" id="IPR017497">
    <property type="entry name" value="BchO"/>
</dbReference>
<name>A0A9W6JJQ1_9HYPH</name>
<gene>
    <name evidence="2" type="ORF">GCM10008174_00180</name>
</gene>
<dbReference type="SUPFAM" id="SSF53474">
    <property type="entry name" value="alpha/beta-Hydrolases"/>
    <property type="match status" value="1"/>
</dbReference>
<dbReference type="GO" id="GO:0016787">
    <property type="term" value="F:hydrolase activity"/>
    <property type="evidence" value="ECO:0007669"/>
    <property type="project" value="UniProtKB-KW"/>
</dbReference>
<keyword evidence="3" id="KW-1185">Reference proteome</keyword>
<dbReference type="InterPro" id="IPR000073">
    <property type="entry name" value="AB_hydrolase_1"/>
</dbReference>
<sequence>MSRNRLDWARDGSDWPNREASRFVRAAGLSWHVQRMGAGPQILLLHGTGASTHSYRRLARLLEERCDVFAPDLPGHGFSDPLPYRRLSLPGMSDAVGSLCAKLGVAPEIVVGHSAGAAVAIRMTLDGLISPRAIVSVNGALLPIWTGFSAPFFASAAKLLAANPIAPWLFARRARDPATVDRLLRGTGSKIADEDARFYRRLAGTTSHVAGALGMMAGWDLKAFGCDLGRLETPLILVAGTRDGMVPASSAEAVRRLAPRTRIVRLEGLGHLAHEEAPELVRDVIEGALSDQAPAGPKDPFEVAVGERMGEPAHV</sequence>
<proteinExistence type="predicted"/>
<reference evidence="2" key="1">
    <citation type="journal article" date="2014" name="Int. J. Syst. Evol. Microbiol.">
        <title>Complete genome sequence of Corynebacterium casei LMG S-19264T (=DSM 44701T), isolated from a smear-ripened cheese.</title>
        <authorList>
            <consortium name="US DOE Joint Genome Institute (JGI-PGF)"/>
            <person name="Walter F."/>
            <person name="Albersmeier A."/>
            <person name="Kalinowski J."/>
            <person name="Ruckert C."/>
        </authorList>
    </citation>
    <scope>NUCLEOTIDE SEQUENCE</scope>
    <source>
        <strain evidence="2">VKM B-2748</strain>
    </source>
</reference>
<dbReference type="PANTHER" id="PTHR43194">
    <property type="entry name" value="HYDROLASE ALPHA/BETA FOLD FAMILY"/>
    <property type="match status" value="1"/>
</dbReference>
<dbReference type="Pfam" id="PF00561">
    <property type="entry name" value="Abhydrolase_1"/>
    <property type="match status" value="1"/>
</dbReference>
<dbReference type="RefSeq" id="WP_271198809.1">
    <property type="nucleotide sequence ID" value="NZ_BSFL01000001.1"/>
</dbReference>